<feature type="transmembrane region" description="Helical" evidence="8">
    <location>
        <begin position="64"/>
        <end position="89"/>
    </location>
</feature>
<keyword evidence="2" id="KW-0813">Transport</keyword>
<dbReference type="SUPFAM" id="SSF103473">
    <property type="entry name" value="MFS general substrate transporter"/>
    <property type="match status" value="1"/>
</dbReference>
<feature type="transmembrane region" description="Helical" evidence="8">
    <location>
        <begin position="158"/>
        <end position="179"/>
    </location>
</feature>
<evidence type="ECO:0000259" key="9">
    <source>
        <dbReference type="PROSITE" id="PS50850"/>
    </source>
</evidence>
<evidence type="ECO:0000256" key="4">
    <source>
        <dbReference type="ARBA" id="ARBA00022692"/>
    </source>
</evidence>
<dbReference type="STRING" id="39692.BST38_22630"/>
<organism evidence="10 11">
    <name type="scientific">Mycolicibacterium parafortuitum</name>
    <name type="common">Mycobacterium parafortuitum</name>
    <dbReference type="NCBI Taxonomy" id="39692"/>
    <lineage>
        <taxon>Bacteria</taxon>
        <taxon>Bacillati</taxon>
        <taxon>Actinomycetota</taxon>
        <taxon>Actinomycetes</taxon>
        <taxon>Mycobacteriales</taxon>
        <taxon>Mycobacteriaceae</taxon>
        <taxon>Mycolicibacterium</taxon>
    </lineage>
</organism>
<reference evidence="10 11" key="1">
    <citation type="submission" date="2018-05" db="EMBL/GenBank/DDBJ databases">
        <authorList>
            <consortium name="IHU Genomes"/>
        </authorList>
    </citation>
    <scope>NUCLEOTIDE SEQUENCE [LARGE SCALE GENOMIC DNA]</scope>
    <source>
        <strain evidence="10 11">P7335</strain>
    </source>
</reference>
<dbReference type="PANTHER" id="PTHR42718:SF46">
    <property type="entry name" value="BLR6921 PROTEIN"/>
    <property type="match status" value="1"/>
</dbReference>
<dbReference type="CDD" id="cd17321">
    <property type="entry name" value="MFS_MMR_MDR_like"/>
    <property type="match status" value="1"/>
</dbReference>
<protein>
    <submittedName>
        <fullName evidence="10">Putative integral membrane efflux protein EfpA [Mycobacterium tuberculosis H37Rv]</fullName>
    </submittedName>
</protein>
<feature type="transmembrane region" description="Helical" evidence="8">
    <location>
        <begin position="320"/>
        <end position="344"/>
    </location>
</feature>
<feature type="transmembrane region" description="Helical" evidence="8">
    <location>
        <begin position="413"/>
        <end position="437"/>
    </location>
</feature>
<dbReference type="InterPro" id="IPR020846">
    <property type="entry name" value="MFS_dom"/>
</dbReference>
<name>A0A375YJT2_MYCPF</name>
<gene>
    <name evidence="10" type="ORF">MPP7335_03156</name>
</gene>
<dbReference type="EMBL" id="UEGS01000001">
    <property type="protein sequence ID" value="SRX81406.1"/>
    <property type="molecule type" value="Genomic_DNA"/>
</dbReference>
<feature type="transmembrane region" description="Helical" evidence="8">
    <location>
        <begin position="502"/>
        <end position="524"/>
    </location>
</feature>
<dbReference type="RefSeq" id="WP_083145720.1">
    <property type="nucleotide sequence ID" value="NZ_MVID01000025.1"/>
</dbReference>
<feature type="transmembrane region" description="Helical" evidence="8">
    <location>
        <begin position="449"/>
        <end position="470"/>
    </location>
</feature>
<feature type="transmembrane region" description="Helical" evidence="8">
    <location>
        <begin position="101"/>
        <end position="121"/>
    </location>
</feature>
<evidence type="ECO:0000313" key="10">
    <source>
        <dbReference type="EMBL" id="SRX81406.1"/>
    </source>
</evidence>
<dbReference type="Proteomes" id="UP000252008">
    <property type="component" value="Unassembled WGS sequence"/>
</dbReference>
<dbReference type="PROSITE" id="PS50850">
    <property type="entry name" value="MFS"/>
    <property type="match status" value="1"/>
</dbReference>
<evidence type="ECO:0000256" key="5">
    <source>
        <dbReference type="ARBA" id="ARBA00022989"/>
    </source>
</evidence>
<feature type="domain" description="Major facilitator superfamily (MFS) profile" evidence="9">
    <location>
        <begin position="67"/>
        <end position="526"/>
    </location>
</feature>
<keyword evidence="6 8" id="KW-0472">Membrane</keyword>
<dbReference type="Gene3D" id="1.20.1720.10">
    <property type="entry name" value="Multidrug resistance protein D"/>
    <property type="match status" value="1"/>
</dbReference>
<dbReference type="Gene3D" id="1.20.1250.20">
    <property type="entry name" value="MFS general substrate transporter like domains"/>
    <property type="match status" value="1"/>
</dbReference>
<dbReference type="InterPro" id="IPR011701">
    <property type="entry name" value="MFS"/>
</dbReference>
<evidence type="ECO:0000313" key="11">
    <source>
        <dbReference type="Proteomes" id="UP000252008"/>
    </source>
</evidence>
<sequence length="542" mass="55647">MTALNDAERAAIQRDAKAKGRQGSKASGRALPARVTATGETAGGRGGGSGPRGKTPAWVPSRRFFAAVIAIGGMQLLATMDSTIAIVALPKIQDELSLSDAGRSWVITAYVLTFGGLMLLGGRLGDTIGRKRTFIVGVTLFTIASILCGIAWDEATLVIARLLQGVGAAIASPTALALIATTFPKGPARNAATAVFAAMTGVGSVMGLVVGGALTEVSWRLAFLVNVPIGLIMIYLARKTLRETSRERLKLDAAGALLATMGCTAAVFGFSMGPEAGWTSPVTIGSGVAAVGCLLAFLWVERTAENPVVPFNLFLDRNRVATFAAVFLAGGVMFTLTVTIGLYVQDIMGYSALRAGVGFIPFVIALGIGLGVSSALVSKYPPRVLVIGGGVLVLAAMIYGSTLDAGIPYFPNLVLPITIGGLGIGMIVVPLMISAIAGVGFDQIGPVSAIALMLQNLGGPVVLAIIQAVITSRTLYLGGTTGPVKDMNAAQMHALDQGYSYGLLWVAAVAVIVGGVALFIGYTAEQVAHAQEVKDAIDAGEL</sequence>
<keyword evidence="4 8" id="KW-0812">Transmembrane</keyword>
<feature type="transmembrane region" description="Helical" evidence="8">
    <location>
        <begin position="384"/>
        <end position="401"/>
    </location>
</feature>
<evidence type="ECO:0000256" key="8">
    <source>
        <dbReference type="SAM" id="Phobius"/>
    </source>
</evidence>
<dbReference type="GO" id="GO:0005886">
    <property type="term" value="C:plasma membrane"/>
    <property type="evidence" value="ECO:0007669"/>
    <property type="project" value="UniProtKB-SubCell"/>
</dbReference>
<dbReference type="InterPro" id="IPR036259">
    <property type="entry name" value="MFS_trans_sf"/>
</dbReference>
<keyword evidence="3" id="KW-1003">Cell membrane</keyword>
<evidence type="ECO:0000256" key="2">
    <source>
        <dbReference type="ARBA" id="ARBA00022448"/>
    </source>
</evidence>
<evidence type="ECO:0000256" key="3">
    <source>
        <dbReference type="ARBA" id="ARBA00022475"/>
    </source>
</evidence>
<proteinExistence type="predicted"/>
<feature type="transmembrane region" description="Helical" evidence="8">
    <location>
        <begin position="191"/>
        <end position="211"/>
    </location>
</feature>
<dbReference type="GO" id="GO:0022857">
    <property type="term" value="F:transmembrane transporter activity"/>
    <property type="evidence" value="ECO:0007669"/>
    <property type="project" value="InterPro"/>
</dbReference>
<comment type="subcellular location">
    <subcellularLocation>
        <location evidence="1">Cell membrane</location>
        <topology evidence="1">Multi-pass membrane protein</topology>
    </subcellularLocation>
</comment>
<feature type="transmembrane region" description="Helical" evidence="8">
    <location>
        <begin position="249"/>
        <end position="270"/>
    </location>
</feature>
<feature type="compositionally biased region" description="Gly residues" evidence="7">
    <location>
        <begin position="41"/>
        <end position="51"/>
    </location>
</feature>
<accession>A0A375YJT2</accession>
<feature type="transmembrane region" description="Helical" evidence="8">
    <location>
        <begin position="356"/>
        <end position="377"/>
    </location>
</feature>
<evidence type="ECO:0000256" key="7">
    <source>
        <dbReference type="SAM" id="MobiDB-lite"/>
    </source>
</evidence>
<evidence type="ECO:0000256" key="1">
    <source>
        <dbReference type="ARBA" id="ARBA00004651"/>
    </source>
</evidence>
<dbReference type="AlphaFoldDB" id="A0A375YJT2"/>
<dbReference type="Pfam" id="PF07690">
    <property type="entry name" value="MFS_1"/>
    <property type="match status" value="1"/>
</dbReference>
<keyword evidence="11" id="KW-1185">Reference proteome</keyword>
<dbReference type="PANTHER" id="PTHR42718">
    <property type="entry name" value="MAJOR FACILITATOR SUPERFAMILY MULTIDRUG TRANSPORTER MFSC"/>
    <property type="match status" value="1"/>
</dbReference>
<feature type="region of interest" description="Disordered" evidence="7">
    <location>
        <begin position="12"/>
        <end position="56"/>
    </location>
</feature>
<keyword evidence="5 8" id="KW-1133">Transmembrane helix</keyword>
<feature type="transmembrane region" description="Helical" evidence="8">
    <location>
        <begin position="217"/>
        <end position="237"/>
    </location>
</feature>
<feature type="transmembrane region" description="Helical" evidence="8">
    <location>
        <begin position="282"/>
        <end position="300"/>
    </location>
</feature>
<evidence type="ECO:0000256" key="6">
    <source>
        <dbReference type="ARBA" id="ARBA00023136"/>
    </source>
</evidence>
<feature type="transmembrane region" description="Helical" evidence="8">
    <location>
        <begin position="133"/>
        <end position="152"/>
    </location>
</feature>